<comment type="similarity">
    <text evidence="1">Belongs to the PIH1 family.</text>
</comment>
<evidence type="ECO:0000313" key="5">
    <source>
        <dbReference type="EMBL" id="CAE4634519.1"/>
    </source>
</evidence>
<feature type="region of interest" description="Disordered" evidence="2">
    <location>
        <begin position="106"/>
        <end position="125"/>
    </location>
</feature>
<dbReference type="InterPro" id="IPR050734">
    <property type="entry name" value="PIH1/Kintoun_subfamily"/>
</dbReference>
<dbReference type="PANTHER" id="PTHR22997:SF10">
    <property type="entry name" value="CHROMOSOME UNDETERMINED SCAFFOLD_56, WHOLE GENOME SHOTGUN SEQUENCE"/>
    <property type="match status" value="1"/>
</dbReference>
<feature type="domain" description="PIH1 N-terminal" evidence="3">
    <location>
        <begin position="39"/>
        <end position="204"/>
    </location>
</feature>
<feature type="compositionally biased region" description="Low complexity" evidence="2">
    <location>
        <begin position="564"/>
        <end position="589"/>
    </location>
</feature>
<dbReference type="PANTHER" id="PTHR22997">
    <property type="entry name" value="PIH1 DOMAIN-CONTAINING PROTEIN 1"/>
    <property type="match status" value="1"/>
</dbReference>
<feature type="compositionally biased region" description="Polar residues" evidence="2">
    <location>
        <begin position="378"/>
        <end position="388"/>
    </location>
</feature>
<evidence type="ECO:0000256" key="2">
    <source>
        <dbReference type="SAM" id="MobiDB-lite"/>
    </source>
</evidence>
<accession>A0A7S4VAN4</accession>
<dbReference type="AlphaFoldDB" id="A0A7S4VAN4"/>
<sequence>MTMPDMDLKGVTQEEISKLTKAMKSKEFRGHMDEYCKEVSDPHNRKEYLQYLDQLEAKGEMPEGQQLLRCQPGCCVKTWICFKNGQTQKCFINIVHCDRLEDVSMERSDKGDGHQVKLPYSLSPPRPDRDLKGEYCMTCDFAVSSRTFYQAMQYPNYMKMLVDTAADNLASHHLKGNEEVKKDYKVMQKMACKGGFPMPMSVKAEMLRDRGTKPTTPKVKPGADAVTPSELKQMRREAKEKRSRQEQEDDDEPVPQARAAAPEPAAAAPRIRVPQHRLVHSGTIELTDYMESNQISTAKPSIPKLLKLTVEVPTVKRVGDISLEVTSMNVVVEVPNKYYLDLPLPYEVQDANGSAKFDKTKQVLTLELPVVPKPQTPNPNFSSYQGDQSAAGGDDDGALSEGRGDSDEDLPTLREEEEQNNTGQGGALPAPPAAAAAPEPAAPAAPGPAPARQLLEFGAQGGSLHIAQTVAAEEAALEEVWPDVSPEDCPPFVAAESFEGRRPGYYFGLGEQGLGYYVDKRQPRPGASRPSREVRLPGAAGGPQPARPTAPSEPLVSEVADRPAGAGAAEGTTTSAPVPAVPREAAPPARQLPPDLQRYVDATSELSSRISAAGGLKSCEEPAIEWEQTLQNLVLFIDVPRDHEVADLQLSLRGQRLSLAFCARPVSAAGTAEPAPWRRFQLRRLLCGMVDPRQWHAEPPAEPGEPLVVVVRKVDRGLWTEIFDSKASAAPEPRDSTRDGPSSAAAASQAGAGAAAAERSAPSEELDSGMARAEAAQGDEAVADAEDAPVEDSAELDAVAPGTEEAAGEAAKAAAEGRGRSGVPGRGPATEAMIQSAVVMGQGVLIRNRLIYELV</sequence>
<feature type="compositionally biased region" description="Pro residues" evidence="2">
    <location>
        <begin position="440"/>
        <end position="449"/>
    </location>
</feature>
<name>A0A7S4VAN4_9DINO</name>
<dbReference type="InterPro" id="IPR012981">
    <property type="entry name" value="PIH1_N"/>
</dbReference>
<feature type="region of interest" description="Disordered" evidence="2">
    <location>
        <begin position="210"/>
        <end position="274"/>
    </location>
</feature>
<feature type="compositionally biased region" description="Low complexity" evidence="2">
    <location>
        <begin position="798"/>
        <end position="808"/>
    </location>
</feature>
<evidence type="ECO:0000256" key="1">
    <source>
        <dbReference type="ARBA" id="ARBA00008511"/>
    </source>
</evidence>
<dbReference type="Pfam" id="PF18201">
    <property type="entry name" value="PIH1_CS"/>
    <property type="match status" value="1"/>
</dbReference>
<feature type="compositionally biased region" description="Acidic residues" evidence="2">
    <location>
        <begin position="406"/>
        <end position="419"/>
    </location>
</feature>
<feature type="compositionally biased region" description="Low complexity" evidence="2">
    <location>
        <begin position="740"/>
        <end position="760"/>
    </location>
</feature>
<dbReference type="Pfam" id="PF08190">
    <property type="entry name" value="PIH1"/>
    <property type="match status" value="1"/>
</dbReference>
<dbReference type="GO" id="GO:0005737">
    <property type="term" value="C:cytoplasm"/>
    <property type="evidence" value="ECO:0007669"/>
    <property type="project" value="TreeGrafter"/>
</dbReference>
<reference evidence="5" key="1">
    <citation type="submission" date="2021-01" db="EMBL/GenBank/DDBJ databases">
        <authorList>
            <person name="Corre E."/>
            <person name="Pelletier E."/>
            <person name="Niang G."/>
            <person name="Scheremetjew M."/>
            <person name="Finn R."/>
            <person name="Kale V."/>
            <person name="Holt S."/>
            <person name="Cochrane G."/>
            <person name="Meng A."/>
            <person name="Brown T."/>
            <person name="Cohen L."/>
        </authorList>
    </citation>
    <scope>NUCLEOTIDE SEQUENCE</scope>
    <source>
        <strain evidence="5">CCMP3105</strain>
    </source>
</reference>
<evidence type="ECO:0000259" key="4">
    <source>
        <dbReference type="Pfam" id="PF18201"/>
    </source>
</evidence>
<organism evidence="5">
    <name type="scientific">Alexandrium monilatum</name>
    <dbReference type="NCBI Taxonomy" id="311494"/>
    <lineage>
        <taxon>Eukaryota</taxon>
        <taxon>Sar</taxon>
        <taxon>Alveolata</taxon>
        <taxon>Dinophyceae</taxon>
        <taxon>Gonyaulacales</taxon>
        <taxon>Pyrocystaceae</taxon>
        <taxon>Alexandrium</taxon>
    </lineage>
</organism>
<feature type="region of interest" description="Disordered" evidence="2">
    <location>
        <begin position="725"/>
        <end position="808"/>
    </location>
</feature>
<evidence type="ECO:0008006" key="6">
    <source>
        <dbReference type="Google" id="ProtNLM"/>
    </source>
</evidence>
<dbReference type="EMBL" id="HBNR01063778">
    <property type="protein sequence ID" value="CAE4634519.1"/>
    <property type="molecule type" value="Transcribed_RNA"/>
</dbReference>
<feature type="region of interest" description="Disordered" evidence="2">
    <location>
        <begin position="370"/>
        <end position="456"/>
    </location>
</feature>
<feature type="compositionally biased region" description="Basic and acidic residues" evidence="2">
    <location>
        <begin position="232"/>
        <end position="246"/>
    </location>
</feature>
<feature type="domain" description="PIH1D1/2/3 CS-like" evidence="4">
    <location>
        <begin position="273"/>
        <end position="371"/>
    </location>
</feature>
<gene>
    <name evidence="5" type="ORF">AMON00008_LOCUS45012</name>
</gene>
<feature type="compositionally biased region" description="Basic and acidic residues" evidence="2">
    <location>
        <begin position="106"/>
        <end position="115"/>
    </location>
</feature>
<feature type="compositionally biased region" description="Low complexity" evidence="2">
    <location>
        <begin position="254"/>
        <end position="272"/>
    </location>
</feature>
<evidence type="ECO:0000259" key="3">
    <source>
        <dbReference type="Pfam" id="PF08190"/>
    </source>
</evidence>
<dbReference type="InterPro" id="IPR041442">
    <property type="entry name" value="PIH1D1/2/3_CS-like"/>
</dbReference>
<feature type="region of interest" description="Disordered" evidence="2">
    <location>
        <begin position="517"/>
        <end position="594"/>
    </location>
</feature>
<feature type="compositionally biased region" description="Acidic residues" evidence="2">
    <location>
        <begin position="781"/>
        <end position="795"/>
    </location>
</feature>
<feature type="compositionally biased region" description="Low complexity" evidence="2">
    <location>
        <begin position="771"/>
        <end position="780"/>
    </location>
</feature>
<protein>
    <recommendedName>
        <fullName evidence="6">Dynein assembly factor 2, axonemal homolog</fullName>
    </recommendedName>
</protein>
<proteinExistence type="inferred from homology"/>
<dbReference type="CDD" id="cd00298">
    <property type="entry name" value="ACD_sHsps_p23-like"/>
    <property type="match status" value="1"/>
</dbReference>